<gene>
    <name evidence="1" type="ORF">Pla52n_34120</name>
</gene>
<dbReference type="Proteomes" id="UP000320176">
    <property type="component" value="Unassembled WGS sequence"/>
</dbReference>
<sequence>MMFWFENSMRNSESMTKIEKPGGLRHRRPAQCGLQGQQLSNASSIGGVVDFARNPVRKEFWRIPLPDALTNGLSFLKSLGSNIGVTLGCRAMLVLATAMTLFSSGFAEEHKCCRPKSDGIVVSQAVSRFAATNIPERIVIVRPRNRQDRVQEQDGFAEAIASELRATRLFDVVITDRYQCNISLPMRRGVFDEHQLVALSIEHQADAVLYCDVERFSGYDPMRLEFSMLLVNINDAVALVSTSATVDLQNPVTGFAYKYFAATGNPHEAMDIHRHTPSRFIDFAAARAAKSIASVWGVDSSSASMLR</sequence>
<dbReference type="AlphaFoldDB" id="A0A5C6ATM7"/>
<comment type="caution">
    <text evidence="1">The sequence shown here is derived from an EMBL/GenBank/DDBJ whole genome shotgun (WGS) entry which is preliminary data.</text>
</comment>
<evidence type="ECO:0000313" key="1">
    <source>
        <dbReference type="EMBL" id="TWU02362.1"/>
    </source>
</evidence>
<evidence type="ECO:0000313" key="2">
    <source>
        <dbReference type="Proteomes" id="UP000320176"/>
    </source>
</evidence>
<organism evidence="1 2">
    <name type="scientific">Stieleria varia</name>
    <dbReference type="NCBI Taxonomy" id="2528005"/>
    <lineage>
        <taxon>Bacteria</taxon>
        <taxon>Pseudomonadati</taxon>
        <taxon>Planctomycetota</taxon>
        <taxon>Planctomycetia</taxon>
        <taxon>Pirellulales</taxon>
        <taxon>Pirellulaceae</taxon>
        <taxon>Stieleria</taxon>
    </lineage>
</organism>
<protein>
    <submittedName>
        <fullName evidence="1">Uncharacterized protein</fullName>
    </submittedName>
</protein>
<name>A0A5C6ATM7_9BACT</name>
<accession>A0A5C6ATM7</accession>
<reference evidence="1 2" key="1">
    <citation type="submission" date="2019-02" db="EMBL/GenBank/DDBJ databases">
        <title>Deep-cultivation of Planctomycetes and their phenomic and genomic characterization uncovers novel biology.</title>
        <authorList>
            <person name="Wiegand S."/>
            <person name="Jogler M."/>
            <person name="Boedeker C."/>
            <person name="Pinto D."/>
            <person name="Vollmers J."/>
            <person name="Rivas-Marin E."/>
            <person name="Kohn T."/>
            <person name="Peeters S.H."/>
            <person name="Heuer A."/>
            <person name="Rast P."/>
            <person name="Oberbeckmann S."/>
            <person name="Bunk B."/>
            <person name="Jeske O."/>
            <person name="Meyerdierks A."/>
            <person name="Storesund J.E."/>
            <person name="Kallscheuer N."/>
            <person name="Luecker S."/>
            <person name="Lage O.M."/>
            <person name="Pohl T."/>
            <person name="Merkel B.J."/>
            <person name="Hornburger P."/>
            <person name="Mueller R.-W."/>
            <person name="Bruemmer F."/>
            <person name="Labrenz M."/>
            <person name="Spormann A.M."/>
            <person name="Op Den Camp H."/>
            <person name="Overmann J."/>
            <person name="Amann R."/>
            <person name="Jetten M.S.M."/>
            <person name="Mascher T."/>
            <person name="Medema M.H."/>
            <person name="Devos D.P."/>
            <person name="Kaster A.-K."/>
            <person name="Ovreas L."/>
            <person name="Rohde M."/>
            <person name="Galperin M.Y."/>
            <person name="Jogler C."/>
        </authorList>
    </citation>
    <scope>NUCLEOTIDE SEQUENCE [LARGE SCALE GENOMIC DNA]</scope>
    <source>
        <strain evidence="1 2">Pla52n</strain>
    </source>
</reference>
<dbReference type="EMBL" id="SJPN01000004">
    <property type="protein sequence ID" value="TWU02362.1"/>
    <property type="molecule type" value="Genomic_DNA"/>
</dbReference>
<keyword evidence="2" id="KW-1185">Reference proteome</keyword>
<proteinExistence type="predicted"/>